<evidence type="ECO:0000256" key="6">
    <source>
        <dbReference type="SAM" id="MobiDB-lite"/>
    </source>
</evidence>
<keyword evidence="1 5" id="KW-1003">Cell membrane</keyword>
<evidence type="ECO:0000256" key="1">
    <source>
        <dbReference type="ARBA" id="ARBA00022475"/>
    </source>
</evidence>
<evidence type="ECO:0000256" key="4">
    <source>
        <dbReference type="ARBA" id="ARBA00023136"/>
    </source>
</evidence>
<organism evidence="7 8">
    <name type="scientific">Geochorda subterranea</name>
    <dbReference type="NCBI Taxonomy" id="3109564"/>
    <lineage>
        <taxon>Bacteria</taxon>
        <taxon>Bacillati</taxon>
        <taxon>Bacillota</taxon>
        <taxon>Limnochordia</taxon>
        <taxon>Limnochordales</taxon>
        <taxon>Geochordaceae</taxon>
        <taxon>Geochorda</taxon>
    </lineage>
</organism>
<protein>
    <recommendedName>
        <fullName evidence="5">UPF0182 protein VLY81_06780</fullName>
    </recommendedName>
</protein>
<dbReference type="PANTHER" id="PTHR39344">
    <property type="entry name" value="UPF0182 PROTEIN SLL1060"/>
    <property type="match status" value="1"/>
</dbReference>
<feature type="transmembrane region" description="Helical" evidence="5">
    <location>
        <begin position="264"/>
        <end position="282"/>
    </location>
</feature>
<sequence>MIRRIIGALVGLLAISLLFSHAITDWQWFASLGYLPLMVTPWLWRLAVGAGAGLLSLVVLYTSLLAARPVLARAYLRPDLPRPLSGRSWQWVRRWSALLVVGLAAALGVSAASRWMDVALFFHRRPFGIEDPVFGRDVAFYVFALPAVQLVTSTLLAAVLLAGVLSLLVYALAGLLDWRHQGEGLAGRPRLHLMLLLAMLALLWGVESWLARYDLLFSPRGVFFGASYADVHVRMPARAVAAVLAGAAAMLTAWAALGGRARWAAGAAVAALVATVGGGLLAEAVQQVVVRPNELAREEPYLRHHIEMTRRAYALDRVQEVAFEPAPALDAAGVTAAEALLREVRLWDWRPLLTVYAQLQAFRPYYSFLEVDVDRYLVNGRLRQVMLAVRELDTSRLQNPSWVNLRLQYTHGYGVVMSPVAEVTAQGLPRLAVANLPPRSEPGWPELRRPEVYFGELLSGWVVVGGRRPEFDYPAGEENVFTRYEGRDGVRLGWWNRLLFATRFGSPELLLSREVGPDSRVLMYRNVMERIQRLVPYLRYDRDPYPVVTDDGRLVWMVDAYTATDRFPYARPVAGWGNYVRASVKVTVDAYDGTVDFYLVDPAEPLAAALSSLLGGFMKPLSEMPEDLRRHIRYPQDFFMVQAVMLASYHMENPVVFYNQEDRWDIGREIYGEAEVTMEPYYAMVDLGEGPEFALLLPFTATGRQNMVAWMAARCDGERYGEVQLYVLPKQELTYGPMQLEARINQDPDISRELTLWGQRGSRVLRGNLIVVPVAGTILYVEPLFLVSEQSQLPELRRIVAGTQTQLAMATDLSSALRALTGQGLLTSPEPGGQPPQEAGAPVAGLPSSVQQAVREALQALESARQRLAQGDWGGFGRSMQELQRLLERLAGDEAGDS</sequence>
<evidence type="ECO:0000256" key="3">
    <source>
        <dbReference type="ARBA" id="ARBA00022989"/>
    </source>
</evidence>
<evidence type="ECO:0000256" key="2">
    <source>
        <dbReference type="ARBA" id="ARBA00022692"/>
    </source>
</evidence>
<keyword evidence="4 5" id="KW-0472">Membrane</keyword>
<feature type="transmembrane region" description="Helical" evidence="5">
    <location>
        <begin position="95"/>
        <end position="116"/>
    </location>
</feature>
<evidence type="ECO:0000256" key="5">
    <source>
        <dbReference type="HAMAP-Rule" id="MF_01600"/>
    </source>
</evidence>
<dbReference type="Proteomes" id="UP001333102">
    <property type="component" value="Chromosome"/>
</dbReference>
<dbReference type="RefSeq" id="WP_324670259.1">
    <property type="nucleotide sequence ID" value="NZ_CP141614.1"/>
</dbReference>
<evidence type="ECO:0000313" key="8">
    <source>
        <dbReference type="Proteomes" id="UP001333102"/>
    </source>
</evidence>
<evidence type="ECO:0000313" key="7">
    <source>
        <dbReference type="EMBL" id="WRP15851.1"/>
    </source>
</evidence>
<reference evidence="8" key="1">
    <citation type="submission" date="2023-12" db="EMBL/GenBank/DDBJ databases">
        <title>Novel isolates from deep terrestrial aquifers shed light on the physiology and ecology of the class Limnochordia.</title>
        <authorList>
            <person name="Karnachuk O.V."/>
            <person name="Lukina A.P."/>
            <person name="Avakyan M.R."/>
            <person name="Kadnikov V."/>
            <person name="Begmatov S."/>
            <person name="Beletsky A.V."/>
            <person name="Mardanov A.V."/>
            <person name="Ravin N.V."/>
        </authorList>
    </citation>
    <scope>NUCLEOTIDE SEQUENCE [LARGE SCALE GENOMIC DNA]</scope>
    <source>
        <strain evidence="8">LN</strain>
    </source>
</reference>
<dbReference type="InterPro" id="IPR005372">
    <property type="entry name" value="UPF0182"/>
</dbReference>
<accession>A0ABZ1BSS8</accession>
<proteinExistence type="inferred from homology"/>
<feature type="transmembrane region" description="Helical" evidence="5">
    <location>
        <begin position="237"/>
        <end position="257"/>
    </location>
</feature>
<dbReference type="PANTHER" id="PTHR39344:SF1">
    <property type="entry name" value="UPF0182 PROTEIN SLL1060"/>
    <property type="match status" value="1"/>
</dbReference>
<name>A0ABZ1BSS8_9FIRM</name>
<dbReference type="HAMAP" id="MF_01600">
    <property type="entry name" value="UPF0182"/>
    <property type="match status" value="1"/>
</dbReference>
<comment type="similarity">
    <text evidence="5">Belongs to the UPF0182 family.</text>
</comment>
<comment type="caution">
    <text evidence="5">Lacks conserved residue(s) required for the propagation of feature annotation.</text>
</comment>
<gene>
    <name evidence="7" type="ORF">VLY81_06780</name>
</gene>
<feature type="region of interest" description="Disordered" evidence="6">
    <location>
        <begin position="823"/>
        <end position="846"/>
    </location>
</feature>
<feature type="transmembrane region" description="Helical" evidence="5">
    <location>
        <begin position="140"/>
        <end position="173"/>
    </location>
</feature>
<feature type="transmembrane region" description="Helical" evidence="5">
    <location>
        <begin position="46"/>
        <end position="67"/>
    </location>
</feature>
<dbReference type="EMBL" id="CP141614">
    <property type="protein sequence ID" value="WRP15851.1"/>
    <property type="molecule type" value="Genomic_DNA"/>
</dbReference>
<comment type="subcellular location">
    <subcellularLocation>
        <location evidence="5">Cell membrane</location>
        <topology evidence="5">Multi-pass membrane protein</topology>
    </subcellularLocation>
</comment>
<dbReference type="Pfam" id="PF03699">
    <property type="entry name" value="UPF0182"/>
    <property type="match status" value="1"/>
</dbReference>
<feature type="compositionally biased region" description="Low complexity" evidence="6">
    <location>
        <begin position="829"/>
        <end position="842"/>
    </location>
</feature>
<feature type="transmembrane region" description="Helical" evidence="5">
    <location>
        <begin position="193"/>
        <end position="211"/>
    </location>
</feature>
<keyword evidence="3 5" id="KW-1133">Transmembrane helix</keyword>
<keyword evidence="8" id="KW-1185">Reference proteome</keyword>
<keyword evidence="2 5" id="KW-0812">Transmembrane</keyword>